<reference evidence="1" key="1">
    <citation type="submission" date="2020-11" db="EMBL/GenBank/DDBJ databases">
        <title>Chlorella ohadii genome sequencing and assembly.</title>
        <authorList>
            <person name="Murik O."/>
            <person name="Treves H."/>
            <person name="Kedem I."/>
            <person name="Shotland Y."/>
            <person name="Kaplan A."/>
        </authorList>
    </citation>
    <scope>NUCLEOTIDE SEQUENCE</scope>
    <source>
        <strain evidence="1">1</strain>
    </source>
</reference>
<dbReference type="InterPro" id="IPR036249">
    <property type="entry name" value="Thioredoxin-like_sf"/>
</dbReference>
<dbReference type="EMBL" id="JADXDR010000006">
    <property type="protein sequence ID" value="KAI7846248.1"/>
    <property type="molecule type" value="Genomic_DNA"/>
</dbReference>
<accession>A0AAD5E0J4</accession>
<organism evidence="1 2">
    <name type="scientific">Chlorella ohadii</name>
    <dbReference type="NCBI Taxonomy" id="2649997"/>
    <lineage>
        <taxon>Eukaryota</taxon>
        <taxon>Viridiplantae</taxon>
        <taxon>Chlorophyta</taxon>
        <taxon>core chlorophytes</taxon>
        <taxon>Trebouxiophyceae</taxon>
        <taxon>Chlorellales</taxon>
        <taxon>Chlorellaceae</taxon>
        <taxon>Chlorella clade</taxon>
        <taxon>Chlorella</taxon>
    </lineage>
</organism>
<gene>
    <name evidence="1" type="ORF">COHA_000228</name>
</gene>
<dbReference type="Gene3D" id="3.40.30.10">
    <property type="entry name" value="Glutaredoxin"/>
    <property type="match status" value="1"/>
</dbReference>
<dbReference type="InterPro" id="IPR009737">
    <property type="entry name" value="Aim32/Apd1-like"/>
</dbReference>
<name>A0AAD5E0J4_9CHLO</name>
<evidence type="ECO:0000313" key="1">
    <source>
        <dbReference type="EMBL" id="KAI7846248.1"/>
    </source>
</evidence>
<dbReference type="Pfam" id="PF06999">
    <property type="entry name" value="Suc_Fer-like"/>
    <property type="match status" value="1"/>
</dbReference>
<dbReference type="SUPFAM" id="SSF52833">
    <property type="entry name" value="Thioredoxin-like"/>
    <property type="match status" value="1"/>
</dbReference>
<dbReference type="Proteomes" id="UP001205105">
    <property type="component" value="Unassembled WGS sequence"/>
</dbReference>
<protein>
    <submittedName>
        <fullName evidence="1">Uncharacterized protein</fullName>
    </submittedName>
</protein>
<dbReference type="CDD" id="cd03062">
    <property type="entry name" value="TRX_Fd_Sucrase"/>
    <property type="match status" value="1"/>
</dbReference>
<sequence length="291" mass="29575">MLGAVGRLLGFGSAASACDGCDPAVLAQCSAPQPGDVKAHSHHVFVKLVAPSGSDAGTTDEAWWPESVDAEPAIKAVTAAIKEAGPAINGAVKVTAYDRLSTKALAPGSCDVLVLGDGAAGVGLEGVPLDKLPAVVLAALSGGDAAAAAGPDAQGSGDVADTVLVVCCHVARDNRCGHIGPPLADKLAELAGAKAPAGGVRVLKSSHIGGHKYAGNAIVYRRQDGKFEGNWFGGLNPGNADEFLTALFACKAPHGPAGDRMLRKFWRGCVGLSKEQQLERFEQGLKDIEDL</sequence>
<keyword evidence="2" id="KW-1185">Reference proteome</keyword>
<comment type="caution">
    <text evidence="1">The sequence shown here is derived from an EMBL/GenBank/DDBJ whole genome shotgun (WGS) entry which is preliminary data.</text>
</comment>
<dbReference type="PANTHER" id="PTHR31902:SF14">
    <property type="entry name" value="ACTIN PATCHES DISTAL PROTEIN 1"/>
    <property type="match status" value="1"/>
</dbReference>
<dbReference type="PROSITE" id="PS51257">
    <property type="entry name" value="PROKAR_LIPOPROTEIN"/>
    <property type="match status" value="1"/>
</dbReference>
<evidence type="ECO:0000313" key="2">
    <source>
        <dbReference type="Proteomes" id="UP001205105"/>
    </source>
</evidence>
<dbReference type="AlphaFoldDB" id="A0AAD5E0J4"/>
<proteinExistence type="predicted"/>
<dbReference type="PANTHER" id="PTHR31902">
    <property type="entry name" value="ACTIN PATCHES DISTAL PROTEIN 1"/>
    <property type="match status" value="1"/>
</dbReference>